<dbReference type="SMART" id="SM00494">
    <property type="entry name" value="ChtBD2"/>
    <property type="match status" value="2"/>
</dbReference>
<sequence>MIAVSITFLLLLSATYAEFYHGVDPNSLECDPRGEVFLLLPHFTNCSKFFTCVHGAEVEMDCAPGTIFDFPLQTCNHLWATGCHLREKNEIDGSGEEEFVGFSQQLETPLSGVVSRSASASPSDALLKCNDAESASSRLPYIGDCQRYVRCSNGSPQTLYCSDGLFFNAHTQQCDFEANVKCTDEQLDELGSEFIVYK</sequence>
<proteinExistence type="predicted"/>
<gene>
    <name evidence="8" type="ORF">LSINAPIS_LOCUS2764</name>
</gene>
<dbReference type="PROSITE" id="PS50940">
    <property type="entry name" value="CHIT_BIND_II"/>
    <property type="match status" value="2"/>
</dbReference>
<evidence type="ECO:0000256" key="4">
    <source>
        <dbReference type="ARBA" id="ARBA00023157"/>
    </source>
</evidence>
<keyword evidence="9" id="KW-1185">Reference proteome</keyword>
<dbReference type="InterPro" id="IPR051940">
    <property type="entry name" value="Chitin_bind-dev_reg"/>
</dbReference>
<accession>A0A5E4PUL3</accession>
<evidence type="ECO:0000259" key="7">
    <source>
        <dbReference type="PROSITE" id="PS50940"/>
    </source>
</evidence>
<dbReference type="InterPro" id="IPR036508">
    <property type="entry name" value="Chitin-bd_dom_sf"/>
</dbReference>
<dbReference type="PANTHER" id="PTHR23301:SF0">
    <property type="entry name" value="CHITIN-BINDING TYPE-2 DOMAIN-CONTAINING PROTEIN-RELATED"/>
    <property type="match status" value="1"/>
</dbReference>
<feature type="domain" description="Chitin-binding type-2" evidence="7">
    <location>
        <begin position="126"/>
        <end position="184"/>
    </location>
</feature>
<feature type="chain" id="PRO_5023075706" description="Chitin-binding type-2 domain-containing protein" evidence="6">
    <location>
        <begin position="18"/>
        <end position="198"/>
    </location>
</feature>
<evidence type="ECO:0000256" key="6">
    <source>
        <dbReference type="SAM" id="SignalP"/>
    </source>
</evidence>
<organism evidence="8 9">
    <name type="scientific">Leptidea sinapis</name>
    <dbReference type="NCBI Taxonomy" id="189913"/>
    <lineage>
        <taxon>Eukaryota</taxon>
        <taxon>Metazoa</taxon>
        <taxon>Ecdysozoa</taxon>
        <taxon>Arthropoda</taxon>
        <taxon>Hexapoda</taxon>
        <taxon>Insecta</taxon>
        <taxon>Pterygota</taxon>
        <taxon>Neoptera</taxon>
        <taxon>Endopterygota</taxon>
        <taxon>Lepidoptera</taxon>
        <taxon>Glossata</taxon>
        <taxon>Ditrysia</taxon>
        <taxon>Papilionoidea</taxon>
        <taxon>Pieridae</taxon>
        <taxon>Dismorphiinae</taxon>
        <taxon>Leptidea</taxon>
    </lineage>
</organism>
<dbReference type="GO" id="GO:0008061">
    <property type="term" value="F:chitin binding"/>
    <property type="evidence" value="ECO:0007669"/>
    <property type="project" value="UniProtKB-KW"/>
</dbReference>
<dbReference type="InterPro" id="IPR002557">
    <property type="entry name" value="Chitin-bd_dom"/>
</dbReference>
<evidence type="ECO:0000256" key="5">
    <source>
        <dbReference type="ARBA" id="ARBA00023180"/>
    </source>
</evidence>
<dbReference type="AlphaFoldDB" id="A0A5E4PUL3"/>
<dbReference type="GO" id="GO:0005576">
    <property type="term" value="C:extracellular region"/>
    <property type="evidence" value="ECO:0007669"/>
    <property type="project" value="InterPro"/>
</dbReference>
<feature type="domain" description="Chitin-binding type-2" evidence="7">
    <location>
        <begin position="27"/>
        <end position="85"/>
    </location>
</feature>
<dbReference type="Gene3D" id="2.170.140.10">
    <property type="entry name" value="Chitin binding domain"/>
    <property type="match status" value="2"/>
</dbReference>
<reference evidence="8 9" key="1">
    <citation type="submission" date="2017-07" db="EMBL/GenBank/DDBJ databases">
        <authorList>
            <person name="Talla V."/>
            <person name="Backstrom N."/>
        </authorList>
    </citation>
    <scope>NUCLEOTIDE SEQUENCE [LARGE SCALE GENOMIC DNA]</scope>
</reference>
<feature type="signal peptide" evidence="6">
    <location>
        <begin position="1"/>
        <end position="17"/>
    </location>
</feature>
<dbReference type="SUPFAM" id="SSF57625">
    <property type="entry name" value="Invertebrate chitin-binding proteins"/>
    <property type="match status" value="2"/>
</dbReference>
<keyword evidence="3" id="KW-0677">Repeat</keyword>
<evidence type="ECO:0000256" key="2">
    <source>
        <dbReference type="ARBA" id="ARBA00022729"/>
    </source>
</evidence>
<dbReference type="Pfam" id="PF01607">
    <property type="entry name" value="CBM_14"/>
    <property type="match status" value="2"/>
</dbReference>
<evidence type="ECO:0000256" key="3">
    <source>
        <dbReference type="ARBA" id="ARBA00022737"/>
    </source>
</evidence>
<keyword evidence="5" id="KW-0325">Glycoprotein</keyword>
<evidence type="ECO:0000313" key="8">
    <source>
        <dbReference type="EMBL" id="VVC89701.1"/>
    </source>
</evidence>
<keyword evidence="1" id="KW-0147">Chitin-binding</keyword>
<dbReference type="Proteomes" id="UP000324832">
    <property type="component" value="Unassembled WGS sequence"/>
</dbReference>
<protein>
    <recommendedName>
        <fullName evidence="7">Chitin-binding type-2 domain-containing protein</fullName>
    </recommendedName>
</protein>
<name>A0A5E4PUL3_9NEOP</name>
<dbReference type="PANTHER" id="PTHR23301">
    <property type="entry name" value="CHITIN BINDING PERITROPHIN-A"/>
    <property type="match status" value="1"/>
</dbReference>
<dbReference type="EMBL" id="FZQP02000604">
    <property type="protein sequence ID" value="VVC89701.1"/>
    <property type="molecule type" value="Genomic_DNA"/>
</dbReference>
<evidence type="ECO:0000313" key="9">
    <source>
        <dbReference type="Proteomes" id="UP000324832"/>
    </source>
</evidence>
<keyword evidence="4" id="KW-1015">Disulfide bond</keyword>
<evidence type="ECO:0000256" key="1">
    <source>
        <dbReference type="ARBA" id="ARBA00022669"/>
    </source>
</evidence>
<keyword evidence="2 6" id="KW-0732">Signal</keyword>